<dbReference type="RefSeq" id="WP_171784736.1">
    <property type="nucleotide sequence ID" value="NZ_BAAAML010000003.1"/>
</dbReference>
<comment type="caution">
    <text evidence="1">The sequence shown here is derived from an EMBL/GenBank/DDBJ whole genome shotgun (WGS) entry which is preliminary data.</text>
</comment>
<keyword evidence="2" id="KW-1185">Reference proteome</keyword>
<accession>A0ABX2A6S8</accession>
<keyword evidence="1" id="KW-0540">Nuclease</keyword>
<dbReference type="Proteomes" id="UP000757540">
    <property type="component" value="Unassembled WGS sequence"/>
</dbReference>
<evidence type="ECO:0000313" key="1">
    <source>
        <dbReference type="EMBL" id="NOV98509.1"/>
    </source>
</evidence>
<organism evidence="1 2">
    <name type="scientific">Isoptericola halotolerans</name>
    <dbReference type="NCBI Taxonomy" id="300560"/>
    <lineage>
        <taxon>Bacteria</taxon>
        <taxon>Bacillati</taxon>
        <taxon>Actinomycetota</taxon>
        <taxon>Actinomycetes</taxon>
        <taxon>Micrococcales</taxon>
        <taxon>Promicromonosporaceae</taxon>
        <taxon>Isoptericola</taxon>
    </lineage>
</organism>
<proteinExistence type="predicted"/>
<dbReference type="GO" id="GO:0004519">
    <property type="term" value="F:endonuclease activity"/>
    <property type="evidence" value="ECO:0007669"/>
    <property type="project" value="UniProtKB-KW"/>
</dbReference>
<keyword evidence="1" id="KW-0255">Endonuclease</keyword>
<sequence>MLPEDTLLVAREHDRHVLRRATANGDLERVRRGAYRPVGPEQNRHAAARRLATDRLRAVHRQLRARHVFSHESAALLWGAPLWRLPQRVHVLVPSSPSSRAAADIVRRRGVPDEHVVLRALPVTTLRRTVVDCALTLHPLDALVVADWALGRGMDRAAALDLWARPRRRNGTARARWVLEHADAGAESPWETWVRYLALRAGLPRPRTQLPVEVDGRRYRVDLGWAEEKVLVEFDGRVKDVDGSFGAGYDADHARFEDKVREDAITARLGVRPLRFTAKDGPDPAAATAALLRAFRPAVRGSLRVNPLLPLPGASF</sequence>
<keyword evidence="1" id="KW-0378">Hydrolase</keyword>
<name>A0ABX2A6S8_9MICO</name>
<evidence type="ECO:0000313" key="2">
    <source>
        <dbReference type="Proteomes" id="UP000757540"/>
    </source>
</evidence>
<protein>
    <submittedName>
        <fullName evidence="1">Very-short-patch-repair endonuclease</fullName>
    </submittedName>
</protein>
<gene>
    <name evidence="1" type="ORF">HDG69_003104</name>
</gene>
<dbReference type="EMBL" id="JABEZU010000004">
    <property type="protein sequence ID" value="NOV98509.1"/>
    <property type="molecule type" value="Genomic_DNA"/>
</dbReference>
<reference evidence="1 2" key="1">
    <citation type="submission" date="2020-05" db="EMBL/GenBank/DDBJ databases">
        <title>Genomic Encyclopedia of Type Strains, Phase III (KMG-III): the genomes of soil and plant-associated and newly described type strains.</title>
        <authorList>
            <person name="Whitman W."/>
        </authorList>
    </citation>
    <scope>NUCLEOTIDE SEQUENCE [LARGE SCALE GENOMIC DNA]</scope>
    <source>
        <strain evidence="1 2">KCTC 19046</strain>
    </source>
</reference>